<name>A0AAE8N1L7_9PEZI</name>
<evidence type="ECO:0000313" key="2">
    <source>
        <dbReference type="EMBL" id="SPO03769.1"/>
    </source>
</evidence>
<reference evidence="2" key="1">
    <citation type="submission" date="2018-03" db="EMBL/GenBank/DDBJ databases">
        <authorList>
            <person name="Guldener U."/>
        </authorList>
    </citation>
    <scope>NUCLEOTIDE SEQUENCE</scope>
</reference>
<organism evidence="2 3">
    <name type="scientific">Cephalotrichum gorgonifer</name>
    <dbReference type="NCBI Taxonomy" id="2041049"/>
    <lineage>
        <taxon>Eukaryota</taxon>
        <taxon>Fungi</taxon>
        <taxon>Dikarya</taxon>
        <taxon>Ascomycota</taxon>
        <taxon>Pezizomycotina</taxon>
        <taxon>Sordariomycetes</taxon>
        <taxon>Hypocreomycetidae</taxon>
        <taxon>Microascales</taxon>
        <taxon>Microascaceae</taxon>
        <taxon>Cephalotrichum</taxon>
    </lineage>
</organism>
<evidence type="ECO:0000256" key="1">
    <source>
        <dbReference type="SAM" id="MobiDB-lite"/>
    </source>
</evidence>
<dbReference type="AlphaFoldDB" id="A0AAE8N1L7"/>
<evidence type="ECO:0000313" key="3">
    <source>
        <dbReference type="Proteomes" id="UP001187682"/>
    </source>
</evidence>
<feature type="compositionally biased region" description="Polar residues" evidence="1">
    <location>
        <begin position="103"/>
        <end position="116"/>
    </location>
</feature>
<proteinExistence type="predicted"/>
<evidence type="ECO:0008006" key="4">
    <source>
        <dbReference type="Google" id="ProtNLM"/>
    </source>
</evidence>
<dbReference type="PANTHER" id="PTHR39609">
    <property type="entry name" value="RFEG-RELATED"/>
    <property type="match status" value="1"/>
</dbReference>
<dbReference type="PANTHER" id="PTHR39609:SF1">
    <property type="entry name" value="RFEG"/>
    <property type="match status" value="1"/>
</dbReference>
<feature type="compositionally biased region" description="Low complexity" evidence="1">
    <location>
        <begin position="163"/>
        <end position="181"/>
    </location>
</feature>
<feature type="region of interest" description="Disordered" evidence="1">
    <location>
        <begin position="95"/>
        <end position="366"/>
    </location>
</feature>
<dbReference type="Proteomes" id="UP001187682">
    <property type="component" value="Unassembled WGS sequence"/>
</dbReference>
<dbReference type="EMBL" id="ONZQ02000009">
    <property type="protein sequence ID" value="SPO03769.1"/>
    <property type="molecule type" value="Genomic_DNA"/>
</dbReference>
<protein>
    <recommendedName>
        <fullName evidence="4">Transcription factor RfeG</fullName>
    </recommendedName>
</protein>
<feature type="region of interest" description="Disordered" evidence="1">
    <location>
        <begin position="1"/>
        <end position="25"/>
    </location>
</feature>
<feature type="compositionally biased region" description="Pro residues" evidence="1">
    <location>
        <begin position="9"/>
        <end position="19"/>
    </location>
</feature>
<accession>A0AAE8N1L7</accession>
<comment type="caution">
    <text evidence="2">The sequence shown here is derived from an EMBL/GenBank/DDBJ whole genome shotgun (WGS) entry which is preliminary data.</text>
</comment>
<gene>
    <name evidence="2" type="ORF">DNG_06452</name>
</gene>
<sequence length="366" mass="39580">MSRRTPAATHPPPMAPPTQAPNARQNEYFIPRDGIDREVITSDICRYLGNDALVRPGTYDDPESGHSISGYYITAYRNLTSAMIDDLKADSARWEQERRAKSSRNASGVQYHSSDTYARRQQGGPSEHNAYGNARDSYDASHPPPHSGPDNSGYAGYAPQPPAGQYMQQNQQGGYPSGNPGAFPPPAGYPGAQKPFPQQDPGYPPSGQQGMAYPQAQDNWLHGAARPMAAPGYRDPNQFSPGGVGPRDHMMTTPPSQGNYHPPPQHPQPGYAPTGGDYYHAQPGAGYQSMPQDPQYGRGGHYQERTTSPPGSKPSDRFATTAKVQPPPADAYGSMQGQQPTGAPAPAPRRQEPPKHQSYKPAGNHR</sequence>
<keyword evidence="3" id="KW-1185">Reference proteome</keyword>